<dbReference type="AlphaFoldDB" id="W0QBS5"/>
<dbReference type="OrthoDB" id="274718at2"/>
<keyword evidence="4" id="KW-1185">Reference proteome</keyword>
<organism evidence="3 4">
    <name type="scientific">Mannheimia varigena USDA-ARS-USMARC-1296</name>
    <dbReference type="NCBI Taxonomy" id="1433287"/>
    <lineage>
        <taxon>Bacteria</taxon>
        <taxon>Pseudomonadati</taxon>
        <taxon>Pseudomonadota</taxon>
        <taxon>Gammaproteobacteria</taxon>
        <taxon>Pasteurellales</taxon>
        <taxon>Pasteurellaceae</taxon>
        <taxon>Mannheimia</taxon>
    </lineage>
</organism>
<evidence type="ECO:0000259" key="2">
    <source>
        <dbReference type="Pfam" id="PF13387"/>
    </source>
</evidence>
<dbReference type="EMBL" id="CP006943">
    <property type="protein sequence ID" value="AHG75280.1"/>
    <property type="molecule type" value="Genomic_DNA"/>
</dbReference>
<dbReference type="RefSeq" id="WP_025217019.1">
    <property type="nucleotide sequence ID" value="NZ_CP006943.1"/>
</dbReference>
<gene>
    <name evidence="3" type="ORF">X808_7570</name>
</gene>
<dbReference type="InterPro" id="IPR025178">
    <property type="entry name" value="Lnb_N"/>
</dbReference>
<reference evidence="3 4" key="1">
    <citation type="submission" date="2013-12" db="EMBL/GenBank/DDBJ databases">
        <title>Annotation of the Mannheimia varigena USDA-ARS-USMARC-1296 complete genome.</title>
        <authorList>
            <person name="Harhay G.P."/>
            <person name="Clawson M.L."/>
            <person name="Murray R.W."/>
            <person name="Lubbers B.V."/>
            <person name="Heaton M.P."/>
            <person name="Chitko-Mckown C.G."/>
            <person name="Harhay D.M."/>
            <person name="Smith T.P.L."/>
        </authorList>
    </citation>
    <scope>NUCLEOTIDE SEQUENCE [LARGE SCALE GENOMIC DNA]</scope>
    <source>
        <strain evidence="3 4">USDA-ARS-USMARC-1296</strain>
    </source>
</reference>
<accession>W0QBS5</accession>
<dbReference type="Proteomes" id="UP000066995">
    <property type="component" value="Chromosome"/>
</dbReference>
<dbReference type="KEGG" id="mvi:X808_7570"/>
<evidence type="ECO:0000256" key="1">
    <source>
        <dbReference type="SAM" id="Phobius"/>
    </source>
</evidence>
<evidence type="ECO:0000313" key="4">
    <source>
        <dbReference type="Proteomes" id="UP000066995"/>
    </source>
</evidence>
<dbReference type="PATRIC" id="fig|1433287.3.peg.754"/>
<feature type="domain" description="Lnb N-terminal periplasmic" evidence="2">
    <location>
        <begin position="133"/>
        <end position="273"/>
    </location>
</feature>
<protein>
    <submittedName>
        <fullName evidence="3">Transmembrane protein</fullName>
    </submittedName>
</protein>
<sequence>MKKNRFFYWLFQCCTAIFVLASNIWLSFALWVHKPFGNTMTWVAIAFWTVLTFSLIGLYIKRVIFSRKTDIFIYLGCLSIGLIWFFSMQPQNYREWDPEVAKVMTYQKNGNLIQLDNVRNFHWRNLRDYDVIWESRKYDLDKIETFDLILSDWGLKKIVHTMVSFGFSDGQRISFSIEIRKEKGESFSAIGGFFRQFELGFVAGDELDLLYTRTNIRGEDVYIYPVRLSKEAIQELFILYLQKGQYLSENPRWYNTLMSNCTTLIFDMMAKIEMIPFDYRGVLSGLLPEYLYDKGALDHKHSVEEWRNIAHANPKVADFTNLSESATSIYSQLIRRDFPAIQNKE</sequence>
<dbReference type="Pfam" id="PF13387">
    <property type="entry name" value="Lnb_N"/>
    <property type="match status" value="1"/>
</dbReference>
<proteinExistence type="predicted"/>
<dbReference type="STRING" id="1433287.X808_7570"/>
<name>W0QBS5_9PAST</name>
<keyword evidence="1" id="KW-1133">Transmembrane helix</keyword>
<keyword evidence="1" id="KW-0472">Membrane</keyword>
<dbReference type="HOGENOM" id="CLU_050045_1_0_6"/>
<keyword evidence="1 3" id="KW-0812">Transmembrane</keyword>
<dbReference type="eggNOG" id="ENOG502Z7V0">
    <property type="taxonomic scope" value="Bacteria"/>
</dbReference>
<feature type="transmembrane region" description="Helical" evidence="1">
    <location>
        <begin position="39"/>
        <end position="59"/>
    </location>
</feature>
<evidence type="ECO:0000313" key="3">
    <source>
        <dbReference type="EMBL" id="AHG75280.1"/>
    </source>
</evidence>
<feature type="transmembrane region" description="Helical" evidence="1">
    <location>
        <begin position="71"/>
        <end position="88"/>
    </location>
</feature>